<comment type="caution">
    <text evidence="3">The sequence shown here is derived from an EMBL/GenBank/DDBJ whole genome shotgun (WGS) entry which is preliminary data.</text>
</comment>
<reference evidence="3" key="2">
    <citation type="submission" date="2022-09" db="EMBL/GenBank/DDBJ databases">
        <authorList>
            <person name="Sun Q."/>
            <person name="Ohkuma M."/>
        </authorList>
    </citation>
    <scope>NUCLEOTIDE SEQUENCE</scope>
    <source>
        <strain evidence="3">JCM 3093</strain>
    </source>
</reference>
<feature type="chain" id="PRO_5041207940" description="VCBS repeat-containing protein" evidence="2">
    <location>
        <begin position="31"/>
        <end position="491"/>
    </location>
</feature>
<keyword evidence="1 2" id="KW-0732">Signal</keyword>
<evidence type="ECO:0000313" key="3">
    <source>
        <dbReference type="EMBL" id="GGK93231.1"/>
    </source>
</evidence>
<proteinExistence type="predicted"/>
<gene>
    <name evidence="3" type="ORF">GCM10010126_60650</name>
</gene>
<dbReference type="EMBL" id="BMQD01000027">
    <property type="protein sequence ID" value="GGK93231.1"/>
    <property type="molecule type" value="Genomic_DNA"/>
</dbReference>
<dbReference type="Gene3D" id="2.130.10.130">
    <property type="entry name" value="Integrin alpha, N-terminal"/>
    <property type="match status" value="1"/>
</dbReference>
<accession>A0AA37F7Y0</accession>
<evidence type="ECO:0000256" key="2">
    <source>
        <dbReference type="SAM" id="SignalP"/>
    </source>
</evidence>
<dbReference type="SUPFAM" id="SSF69318">
    <property type="entry name" value="Integrin alpha N-terminal domain"/>
    <property type="match status" value="1"/>
</dbReference>
<dbReference type="AlphaFoldDB" id="A0AA37F7Y0"/>
<dbReference type="InterPro" id="IPR028994">
    <property type="entry name" value="Integrin_alpha_N"/>
</dbReference>
<organism evidence="3 4">
    <name type="scientific">Planomonospora parontospora</name>
    <dbReference type="NCBI Taxonomy" id="58119"/>
    <lineage>
        <taxon>Bacteria</taxon>
        <taxon>Bacillati</taxon>
        <taxon>Actinomycetota</taxon>
        <taxon>Actinomycetes</taxon>
        <taxon>Streptosporangiales</taxon>
        <taxon>Streptosporangiaceae</taxon>
        <taxon>Planomonospora</taxon>
    </lineage>
</organism>
<dbReference type="InterPro" id="IPR013517">
    <property type="entry name" value="FG-GAP"/>
</dbReference>
<evidence type="ECO:0000313" key="4">
    <source>
        <dbReference type="Proteomes" id="UP000627984"/>
    </source>
</evidence>
<reference evidence="3" key="1">
    <citation type="journal article" date="2014" name="Int. J. Syst. Evol. Microbiol.">
        <title>Complete genome sequence of Corynebacterium casei LMG S-19264T (=DSM 44701T), isolated from a smear-ripened cheese.</title>
        <authorList>
            <consortium name="US DOE Joint Genome Institute (JGI-PGF)"/>
            <person name="Walter F."/>
            <person name="Albersmeier A."/>
            <person name="Kalinowski J."/>
            <person name="Ruckert C."/>
        </authorList>
    </citation>
    <scope>NUCLEOTIDE SEQUENCE</scope>
    <source>
        <strain evidence="3">JCM 3093</strain>
    </source>
</reference>
<dbReference type="Pfam" id="PF13517">
    <property type="entry name" value="FG-GAP_3"/>
    <property type="match status" value="1"/>
</dbReference>
<name>A0AA37F7Y0_9ACTN</name>
<evidence type="ECO:0000256" key="1">
    <source>
        <dbReference type="ARBA" id="ARBA00022729"/>
    </source>
</evidence>
<dbReference type="PANTHER" id="PTHR44103">
    <property type="entry name" value="PROPROTEIN CONVERTASE P"/>
    <property type="match status" value="1"/>
</dbReference>
<protein>
    <recommendedName>
        <fullName evidence="5">VCBS repeat-containing protein</fullName>
    </recommendedName>
</protein>
<dbReference type="Proteomes" id="UP000627984">
    <property type="component" value="Unassembled WGS sequence"/>
</dbReference>
<dbReference type="RefSeq" id="WP_191897832.1">
    <property type="nucleotide sequence ID" value="NZ_BMQD01000027.1"/>
</dbReference>
<sequence length="491" mass="52129">MPTHALKILTATITTACALSGGLAPASAAAAPPLDPHEVQPWRVGVQWTALPCQKGGPSAQDGTLAATLNPQLTDKMRGHLNAYNTSCARAVIDAVKGRGFNQRAGAIAIATVIVESSISNLDGGDADSVGLYQQRTSWGSFAQRTDPLTATNMFLDRMQRFYPGGSWNTAPIGDVAANVQQPAAQYRYRYGVEADDAVKIANTLWGATGPAPDRVNQVNDDGYADLVGVDTGGKLFGYNNGSLVNPGGQPYSAETWRLQESDWKGAEHLSAGDVSGDGYADLVAANNDGSLVVYGNGSLVNPPGQPYLTPTWTYRGSWQQARLLAVGDVTGDRYADIVSVDADGTLYVYANGKNVNPDSTPFAGVTWKLGDWGGVRQLALTDVNRDGYADIVAVDGNGELFGYNNGTLVNDGRVPFASETWRIGGSDWSQVRHFTAGDVNRDGYGDLIAVEVDGSLSVYSNGSLVNPEGRPFKDRTWNIEGDWSAVRLLA</sequence>
<evidence type="ECO:0008006" key="5">
    <source>
        <dbReference type="Google" id="ProtNLM"/>
    </source>
</evidence>
<dbReference type="PANTHER" id="PTHR44103:SF1">
    <property type="entry name" value="PROPROTEIN CONVERTASE P"/>
    <property type="match status" value="1"/>
</dbReference>
<feature type="signal peptide" evidence="2">
    <location>
        <begin position="1"/>
        <end position="30"/>
    </location>
</feature>